<dbReference type="Proteomes" id="UP000681720">
    <property type="component" value="Unassembled WGS sequence"/>
</dbReference>
<protein>
    <submittedName>
        <fullName evidence="2">Uncharacterized protein</fullName>
    </submittedName>
</protein>
<organism evidence="2 6">
    <name type="scientific">Rotaria magnacalcarata</name>
    <dbReference type="NCBI Taxonomy" id="392030"/>
    <lineage>
        <taxon>Eukaryota</taxon>
        <taxon>Metazoa</taxon>
        <taxon>Spiralia</taxon>
        <taxon>Gnathifera</taxon>
        <taxon>Rotifera</taxon>
        <taxon>Eurotatoria</taxon>
        <taxon>Bdelloidea</taxon>
        <taxon>Philodinida</taxon>
        <taxon>Philodinidae</taxon>
        <taxon>Rotaria</taxon>
    </lineage>
</organism>
<comment type="caution">
    <text evidence="2">The sequence shown here is derived from an EMBL/GenBank/DDBJ whole genome shotgun (WGS) entry which is preliminary data.</text>
</comment>
<evidence type="ECO:0000313" key="6">
    <source>
        <dbReference type="Proteomes" id="UP000663834"/>
    </source>
</evidence>
<proteinExistence type="predicted"/>
<reference evidence="2" key="1">
    <citation type="submission" date="2021-02" db="EMBL/GenBank/DDBJ databases">
        <authorList>
            <person name="Nowell W R."/>
        </authorList>
    </citation>
    <scope>NUCLEOTIDE SEQUENCE</scope>
</reference>
<evidence type="ECO:0000313" key="3">
    <source>
        <dbReference type="EMBL" id="CAF2052846.1"/>
    </source>
</evidence>
<dbReference type="Proteomes" id="UP000663855">
    <property type="component" value="Unassembled WGS sequence"/>
</dbReference>
<dbReference type="AlphaFoldDB" id="A0A815L3W8"/>
<evidence type="ECO:0000313" key="1">
    <source>
        <dbReference type="EMBL" id="CAF1394382.1"/>
    </source>
</evidence>
<dbReference type="EMBL" id="CAJOBJ010000603">
    <property type="protein sequence ID" value="CAF3833053.1"/>
    <property type="molecule type" value="Genomic_DNA"/>
</dbReference>
<dbReference type="EMBL" id="CAJNOW010004013">
    <property type="protein sequence ID" value="CAF1402492.1"/>
    <property type="molecule type" value="Genomic_DNA"/>
</dbReference>
<dbReference type="EMBL" id="CAJOBI010116293">
    <property type="protein sequence ID" value="CAF4656522.1"/>
    <property type="molecule type" value="Genomic_DNA"/>
</dbReference>
<accession>A0A815L3W8</accession>
<sequence>MGKNCISRIQTAAETARKKLVELIDESREKLSKTSHDLAVNIVASREANDYSENDFIYWKEQLNKLILNIEIIKNEGAAIGLIKVESSESLNKNLQIIQQPSILKKCGNFGFHPRAMCTAKSTWDI</sequence>
<evidence type="ECO:0000313" key="5">
    <source>
        <dbReference type="EMBL" id="CAF4656522.1"/>
    </source>
</evidence>
<dbReference type="EMBL" id="CAJNRE010006130">
    <property type="protein sequence ID" value="CAF2052846.1"/>
    <property type="molecule type" value="Genomic_DNA"/>
</dbReference>
<gene>
    <name evidence="1" type="ORF">CJN711_LOCUS21633</name>
    <name evidence="4" type="ORF">GIL414_LOCUS2922</name>
    <name evidence="2" type="ORF">KQP761_LOCUS9776</name>
    <name evidence="3" type="ORF">MBJ925_LOCUS13391</name>
    <name evidence="5" type="ORF">SMN809_LOCUS41331</name>
</gene>
<dbReference type="Proteomes" id="UP000663824">
    <property type="component" value="Unassembled WGS sequence"/>
</dbReference>
<dbReference type="Proteomes" id="UP000676336">
    <property type="component" value="Unassembled WGS sequence"/>
</dbReference>
<evidence type="ECO:0000313" key="4">
    <source>
        <dbReference type="EMBL" id="CAF3833053.1"/>
    </source>
</evidence>
<evidence type="ECO:0000313" key="2">
    <source>
        <dbReference type="EMBL" id="CAF1402492.1"/>
    </source>
</evidence>
<name>A0A815L3W8_9BILA</name>
<dbReference type="EMBL" id="CAJNOV010010138">
    <property type="protein sequence ID" value="CAF1394382.1"/>
    <property type="molecule type" value="Genomic_DNA"/>
</dbReference>
<dbReference type="Proteomes" id="UP000663834">
    <property type="component" value="Unassembled WGS sequence"/>
</dbReference>